<feature type="transmembrane region" description="Helical" evidence="7">
    <location>
        <begin position="321"/>
        <end position="339"/>
    </location>
</feature>
<comment type="similarity">
    <text evidence="2">Belongs to the CRT-like transporter family.</text>
</comment>
<keyword evidence="5 7" id="KW-1133">Transmembrane helix</keyword>
<dbReference type="Proteomes" id="UP001295684">
    <property type="component" value="Unassembled WGS sequence"/>
</dbReference>
<protein>
    <submittedName>
        <fullName evidence="8">Uncharacterized protein</fullName>
    </submittedName>
</protein>
<feature type="transmembrane region" description="Helical" evidence="7">
    <location>
        <begin position="122"/>
        <end position="142"/>
    </location>
</feature>
<feature type="transmembrane region" description="Helical" evidence="7">
    <location>
        <begin position="181"/>
        <end position="200"/>
    </location>
</feature>
<keyword evidence="6 7" id="KW-0472">Membrane</keyword>
<dbReference type="AlphaFoldDB" id="A0AAD1UUL7"/>
<keyword evidence="4 7" id="KW-0812">Transmembrane</keyword>
<evidence type="ECO:0000256" key="3">
    <source>
        <dbReference type="ARBA" id="ARBA00022448"/>
    </source>
</evidence>
<dbReference type="PANTHER" id="PTHR13146">
    <property type="match status" value="1"/>
</dbReference>
<evidence type="ECO:0000313" key="9">
    <source>
        <dbReference type="Proteomes" id="UP001295684"/>
    </source>
</evidence>
<evidence type="ECO:0000256" key="6">
    <source>
        <dbReference type="ARBA" id="ARBA00023136"/>
    </source>
</evidence>
<feature type="transmembrane region" description="Helical" evidence="7">
    <location>
        <begin position="151"/>
        <end position="169"/>
    </location>
</feature>
<dbReference type="PANTHER" id="PTHR13146:SF0">
    <property type="entry name" value="SOLUTE CARRIER FAMILY 35 MEMBER F6"/>
    <property type="match status" value="1"/>
</dbReference>
<dbReference type="GO" id="GO:0016020">
    <property type="term" value="C:membrane"/>
    <property type="evidence" value="ECO:0007669"/>
    <property type="project" value="UniProtKB-SubCell"/>
</dbReference>
<sequence>MAYSKTMIYLAMTGMVLSGAGSGIAIKLTNSTVSLGSEFHHPFFQCLTMFLGEVCCMVFAFYSRYQDKKKYGSFDKTPEYIEAEQKGMKVKYNPLVLAIPMLCDSLASLTVMIGYIHIAASIAQMIGSFIVFVTAVEAIIFLKQKLYKHHYVGAFLVVFGIICVAYAAFSTENEVANGNTFIGVTAMIISAIMQGTQFVIEDKIVRTYYSDSFEFAGWEGIWGTLLCLIVLPIFQFIPCEGELCSDGYIENSIFALQQIANSPRLIFLTIFTILIICAYNGIGLLVTKMVSSPNRVILRQIKIVVIWIFFLIYPYEGGESFKIIQLIGFAVLVFGVFLYNEVIIIHHCGLADHLSIQKDKEDVHSENYIEFQDSNAPPNQP</sequence>
<comment type="subcellular location">
    <subcellularLocation>
        <location evidence="1">Membrane</location>
        <topology evidence="1">Multi-pass membrane protein</topology>
    </subcellularLocation>
</comment>
<keyword evidence="3" id="KW-0813">Transport</keyword>
<keyword evidence="9" id="KW-1185">Reference proteome</keyword>
<dbReference type="SUPFAM" id="SSF103481">
    <property type="entry name" value="Multidrug resistance efflux transporter EmrE"/>
    <property type="match status" value="1"/>
</dbReference>
<dbReference type="InterPro" id="IPR037185">
    <property type="entry name" value="EmrE-like"/>
</dbReference>
<evidence type="ECO:0000313" key="8">
    <source>
        <dbReference type="EMBL" id="CAI2372274.1"/>
    </source>
</evidence>
<organism evidence="8 9">
    <name type="scientific">Euplotes crassus</name>
    <dbReference type="NCBI Taxonomy" id="5936"/>
    <lineage>
        <taxon>Eukaryota</taxon>
        <taxon>Sar</taxon>
        <taxon>Alveolata</taxon>
        <taxon>Ciliophora</taxon>
        <taxon>Intramacronucleata</taxon>
        <taxon>Spirotrichea</taxon>
        <taxon>Hypotrichia</taxon>
        <taxon>Euplotida</taxon>
        <taxon>Euplotidae</taxon>
        <taxon>Moneuplotes</taxon>
    </lineage>
</organism>
<feature type="transmembrane region" description="Helical" evidence="7">
    <location>
        <begin position="95"/>
        <end position="116"/>
    </location>
</feature>
<name>A0AAD1UUL7_EUPCR</name>
<feature type="transmembrane region" description="Helical" evidence="7">
    <location>
        <begin position="265"/>
        <end position="285"/>
    </location>
</feature>
<evidence type="ECO:0000256" key="1">
    <source>
        <dbReference type="ARBA" id="ARBA00004141"/>
    </source>
</evidence>
<dbReference type="Pfam" id="PF08627">
    <property type="entry name" value="CRT-like"/>
    <property type="match status" value="1"/>
</dbReference>
<feature type="transmembrane region" description="Helical" evidence="7">
    <location>
        <begin position="42"/>
        <end position="62"/>
    </location>
</feature>
<evidence type="ECO:0000256" key="2">
    <source>
        <dbReference type="ARBA" id="ARBA00006690"/>
    </source>
</evidence>
<reference evidence="8" key="1">
    <citation type="submission" date="2023-07" db="EMBL/GenBank/DDBJ databases">
        <authorList>
            <consortium name="AG Swart"/>
            <person name="Singh M."/>
            <person name="Singh A."/>
            <person name="Seah K."/>
            <person name="Emmerich C."/>
        </authorList>
    </citation>
    <scope>NUCLEOTIDE SEQUENCE</scope>
    <source>
        <strain evidence="8">DP1</strain>
    </source>
</reference>
<feature type="transmembrane region" description="Helical" evidence="7">
    <location>
        <begin position="297"/>
        <end position="315"/>
    </location>
</feature>
<evidence type="ECO:0000256" key="5">
    <source>
        <dbReference type="ARBA" id="ARBA00022989"/>
    </source>
</evidence>
<feature type="transmembrane region" description="Helical" evidence="7">
    <location>
        <begin position="7"/>
        <end position="26"/>
    </location>
</feature>
<dbReference type="InterPro" id="IPR013936">
    <property type="entry name" value="CRT-like"/>
</dbReference>
<feature type="transmembrane region" description="Helical" evidence="7">
    <location>
        <begin position="220"/>
        <end position="237"/>
    </location>
</feature>
<dbReference type="EMBL" id="CAMPGE010013548">
    <property type="protein sequence ID" value="CAI2372274.1"/>
    <property type="molecule type" value="Genomic_DNA"/>
</dbReference>
<comment type="caution">
    <text evidence="8">The sequence shown here is derived from an EMBL/GenBank/DDBJ whole genome shotgun (WGS) entry which is preliminary data.</text>
</comment>
<evidence type="ECO:0000256" key="4">
    <source>
        <dbReference type="ARBA" id="ARBA00022692"/>
    </source>
</evidence>
<gene>
    <name evidence="8" type="ORF">ECRASSUSDP1_LOCUS13602</name>
</gene>
<accession>A0AAD1UUL7</accession>
<evidence type="ECO:0000256" key="7">
    <source>
        <dbReference type="SAM" id="Phobius"/>
    </source>
</evidence>
<proteinExistence type="inferred from homology"/>